<dbReference type="AlphaFoldDB" id="A0AA90NS04"/>
<gene>
    <name evidence="2" type="ORF">Q8G35_06715</name>
</gene>
<dbReference type="GO" id="GO:0016787">
    <property type="term" value="F:hydrolase activity"/>
    <property type="evidence" value="ECO:0007669"/>
    <property type="project" value="UniProtKB-KW"/>
</dbReference>
<dbReference type="InterPro" id="IPR024453">
    <property type="entry name" value="Peptidase_C92"/>
</dbReference>
<accession>A0AA90NS04</accession>
<protein>
    <submittedName>
        <fullName evidence="2">YiiX/YebB-like N1pC/P60 family cysteine hydrolase</fullName>
    </submittedName>
</protein>
<proteinExistence type="predicted"/>
<dbReference type="EMBL" id="JAUUTP010000005">
    <property type="protein sequence ID" value="MDP1418098.1"/>
    <property type="molecule type" value="Genomic_DNA"/>
</dbReference>
<comment type="caution">
    <text evidence="2">The sequence shown here is derived from an EMBL/GenBank/DDBJ whole genome shotgun (WGS) entry which is preliminary data.</text>
</comment>
<evidence type="ECO:0000313" key="3">
    <source>
        <dbReference type="Proteomes" id="UP001178277"/>
    </source>
</evidence>
<organism evidence="2 3">
    <name type="scientific">Peribacillus simplex</name>
    <dbReference type="NCBI Taxonomy" id="1478"/>
    <lineage>
        <taxon>Bacteria</taxon>
        <taxon>Bacillati</taxon>
        <taxon>Bacillota</taxon>
        <taxon>Bacilli</taxon>
        <taxon>Bacillales</taxon>
        <taxon>Bacillaceae</taxon>
        <taxon>Peribacillus</taxon>
    </lineage>
</organism>
<reference evidence="2" key="1">
    <citation type="submission" date="2023-07" db="EMBL/GenBank/DDBJ databases">
        <title>Murine gut Bacillus species.</title>
        <authorList>
            <person name="Gutman E."/>
            <person name="Hashuel R."/>
            <person name="Litvak Y."/>
        </authorList>
    </citation>
    <scope>NUCLEOTIDE SEQUENCE</scope>
    <source>
        <strain evidence="2">RU283</strain>
    </source>
</reference>
<feature type="signal peptide" evidence="1">
    <location>
        <begin position="1"/>
        <end position="25"/>
    </location>
</feature>
<feature type="chain" id="PRO_5041666076" evidence="1">
    <location>
        <begin position="26"/>
        <end position="220"/>
    </location>
</feature>
<keyword evidence="1" id="KW-0732">Signal</keyword>
<dbReference type="Pfam" id="PF05708">
    <property type="entry name" value="Peptidase_C92"/>
    <property type="match status" value="1"/>
</dbReference>
<dbReference type="SUPFAM" id="SSF54001">
    <property type="entry name" value="Cysteine proteinases"/>
    <property type="match status" value="1"/>
</dbReference>
<keyword evidence="2" id="KW-0378">Hydrolase</keyword>
<name>A0AA90NS04_9BACI</name>
<dbReference type="RefSeq" id="WP_305159513.1">
    <property type="nucleotide sequence ID" value="NZ_JAUUTP010000005.1"/>
</dbReference>
<sequence>MKLKRSISIFSSLVILGIFSTPTFASEKEPNTKMPSIEEQLHDFQEFEESINNGDTKIYNDKEVDASLKSAPETLATSGTYPTRKGVILVTDGLRVDSLVGHAGIVTKKGQAIESFPDGGVQYNSAKWTTRYKKVWGVTTSGTSASQDAAAADWAVSKKGKPYNMNFFDIENTNKFYCSQLVYKAYKTKTGVNVNWLGGIVTPADIVNTTKTYTIYKFTK</sequence>
<dbReference type="Proteomes" id="UP001178277">
    <property type="component" value="Unassembled WGS sequence"/>
</dbReference>
<evidence type="ECO:0000313" key="2">
    <source>
        <dbReference type="EMBL" id="MDP1418098.1"/>
    </source>
</evidence>
<evidence type="ECO:0000256" key="1">
    <source>
        <dbReference type="SAM" id="SignalP"/>
    </source>
</evidence>
<dbReference type="InterPro" id="IPR038765">
    <property type="entry name" value="Papain-like_cys_pep_sf"/>
</dbReference>
<dbReference type="Gene3D" id="3.90.1720.10">
    <property type="entry name" value="endopeptidase domain like (from Nostoc punctiforme)"/>
    <property type="match status" value="1"/>
</dbReference>